<accession>A0AAN7VD77</accession>
<evidence type="ECO:0000313" key="5">
    <source>
        <dbReference type="Proteomes" id="UP001329430"/>
    </source>
</evidence>
<dbReference type="GO" id="GO:0030414">
    <property type="term" value="F:peptidase inhibitor activity"/>
    <property type="evidence" value="ECO:0007669"/>
    <property type="project" value="UniProtKB-KW"/>
</dbReference>
<feature type="domain" description="EGF-like" evidence="3">
    <location>
        <begin position="79"/>
        <end position="122"/>
    </location>
</feature>
<keyword evidence="1" id="KW-0646">Protease inhibitor</keyword>
<feature type="domain" description="EGF-like" evidence="3">
    <location>
        <begin position="20"/>
        <end position="63"/>
    </location>
</feature>
<protein>
    <recommendedName>
        <fullName evidence="3">EGF-like domain-containing protein</fullName>
    </recommendedName>
</protein>
<reference evidence="4 5" key="1">
    <citation type="journal article" date="2024" name="Insects">
        <title>An Improved Chromosome-Level Genome Assembly of the Firefly Pyrocoelia pectoralis.</title>
        <authorList>
            <person name="Fu X."/>
            <person name="Meyer-Rochow V.B."/>
            <person name="Ballantyne L."/>
            <person name="Zhu X."/>
        </authorList>
    </citation>
    <scope>NUCLEOTIDE SEQUENCE [LARGE SCALE GENOMIC DNA]</scope>
    <source>
        <strain evidence="4">XCY_ONT2</strain>
    </source>
</reference>
<evidence type="ECO:0000256" key="1">
    <source>
        <dbReference type="ARBA" id="ARBA00022690"/>
    </source>
</evidence>
<dbReference type="PANTHER" id="PTHR23259:SF70">
    <property type="entry name" value="ACCESSORY GLAND PROTEIN ACP62F-RELATED"/>
    <property type="match status" value="1"/>
</dbReference>
<evidence type="ECO:0000259" key="3">
    <source>
        <dbReference type="SMART" id="SM00181"/>
    </source>
</evidence>
<sequence>MAGVFCKSRCTCPYNEKHKECESECSPTCQTPLPPSDAPCTTPCTNCTCKEGFIRDEYSGRCVEFDKCPKCPPNEEFVECARHCQTTCDNTITDSKANCRLDCATCVCKEGYIREMAGGRCIPASGCIRCSINEIRNDCASPCLPEPTCQNPNPKPDPDRGCVAVCLPRCDCDNGFIRDGITRKCVRLNNCPSSVKY</sequence>
<dbReference type="EMBL" id="JAVRBK010000005">
    <property type="protein sequence ID" value="KAK5644064.1"/>
    <property type="molecule type" value="Genomic_DNA"/>
</dbReference>
<dbReference type="SMART" id="SM00181">
    <property type="entry name" value="EGF"/>
    <property type="match status" value="3"/>
</dbReference>
<dbReference type="InterPro" id="IPR051368">
    <property type="entry name" value="SerProtInhib-TIL_Domain"/>
</dbReference>
<dbReference type="Gene3D" id="2.10.25.10">
    <property type="entry name" value="Laminin"/>
    <property type="match status" value="3"/>
</dbReference>
<organism evidence="4 5">
    <name type="scientific">Pyrocoelia pectoralis</name>
    <dbReference type="NCBI Taxonomy" id="417401"/>
    <lineage>
        <taxon>Eukaryota</taxon>
        <taxon>Metazoa</taxon>
        <taxon>Ecdysozoa</taxon>
        <taxon>Arthropoda</taxon>
        <taxon>Hexapoda</taxon>
        <taxon>Insecta</taxon>
        <taxon>Pterygota</taxon>
        <taxon>Neoptera</taxon>
        <taxon>Endopterygota</taxon>
        <taxon>Coleoptera</taxon>
        <taxon>Polyphaga</taxon>
        <taxon>Elateriformia</taxon>
        <taxon>Elateroidea</taxon>
        <taxon>Lampyridae</taxon>
        <taxon>Lampyrinae</taxon>
        <taxon>Pyrocoelia</taxon>
    </lineage>
</organism>
<dbReference type="AlphaFoldDB" id="A0AAN7VD77"/>
<dbReference type="InterPro" id="IPR000742">
    <property type="entry name" value="EGF"/>
</dbReference>
<dbReference type="InterPro" id="IPR036084">
    <property type="entry name" value="Ser_inhib-like_sf"/>
</dbReference>
<dbReference type="PANTHER" id="PTHR23259">
    <property type="entry name" value="RIDDLE"/>
    <property type="match status" value="1"/>
</dbReference>
<keyword evidence="5" id="KW-1185">Reference proteome</keyword>
<dbReference type="Pfam" id="PF01826">
    <property type="entry name" value="TIL"/>
    <property type="match status" value="3"/>
</dbReference>
<proteinExistence type="predicted"/>
<gene>
    <name evidence="4" type="ORF">RI129_007909</name>
</gene>
<dbReference type="CDD" id="cd19941">
    <property type="entry name" value="TIL"/>
    <property type="match status" value="2"/>
</dbReference>
<evidence type="ECO:0000256" key="2">
    <source>
        <dbReference type="ARBA" id="ARBA00023157"/>
    </source>
</evidence>
<dbReference type="SUPFAM" id="SSF57567">
    <property type="entry name" value="Serine protease inhibitors"/>
    <property type="match status" value="3"/>
</dbReference>
<evidence type="ECO:0000313" key="4">
    <source>
        <dbReference type="EMBL" id="KAK5644064.1"/>
    </source>
</evidence>
<name>A0AAN7VD77_9COLE</name>
<dbReference type="InterPro" id="IPR002919">
    <property type="entry name" value="TIL_dom"/>
</dbReference>
<dbReference type="Proteomes" id="UP001329430">
    <property type="component" value="Chromosome 5"/>
</dbReference>
<comment type="caution">
    <text evidence="4">The sequence shown here is derived from an EMBL/GenBank/DDBJ whole genome shotgun (WGS) entry which is preliminary data.</text>
</comment>
<keyword evidence="2" id="KW-1015">Disulfide bond</keyword>
<feature type="domain" description="EGF-like" evidence="3">
    <location>
        <begin position="138"/>
        <end position="186"/>
    </location>
</feature>